<evidence type="ECO:0000259" key="2">
    <source>
        <dbReference type="Pfam" id="PF12852"/>
    </source>
</evidence>
<gene>
    <name evidence="3" type="ORF">J4E00_28070</name>
</gene>
<keyword evidence="4" id="KW-1185">Reference proteome</keyword>
<accession>A0ABS3QPB5</accession>
<evidence type="ECO:0000313" key="4">
    <source>
        <dbReference type="Proteomes" id="UP000664369"/>
    </source>
</evidence>
<dbReference type="InterPro" id="IPR032783">
    <property type="entry name" value="AraC_lig"/>
</dbReference>
<protein>
    <submittedName>
        <fullName evidence="3">Cupin domain-containing protein</fullName>
    </submittedName>
</protein>
<dbReference type="Pfam" id="PF12852">
    <property type="entry name" value="Cupin_6"/>
    <property type="match status" value="1"/>
</dbReference>
<reference evidence="3 4" key="1">
    <citation type="submission" date="2021-03" db="EMBL/GenBank/DDBJ databases">
        <authorList>
            <person name="Kim M.K."/>
        </authorList>
    </citation>
    <scope>NUCLEOTIDE SEQUENCE [LARGE SCALE GENOMIC DNA]</scope>
    <source>
        <strain evidence="3 4">BT442</strain>
    </source>
</reference>
<evidence type="ECO:0000313" key="3">
    <source>
        <dbReference type="EMBL" id="MBO2012952.1"/>
    </source>
</evidence>
<dbReference type="EMBL" id="JAGETZ010000023">
    <property type="protein sequence ID" value="MBO2012952.1"/>
    <property type="molecule type" value="Genomic_DNA"/>
</dbReference>
<keyword evidence="1" id="KW-0238">DNA-binding</keyword>
<organism evidence="3 4">
    <name type="scientific">Hymenobacter negativus</name>
    <dbReference type="NCBI Taxonomy" id="2795026"/>
    <lineage>
        <taxon>Bacteria</taxon>
        <taxon>Pseudomonadati</taxon>
        <taxon>Bacteroidota</taxon>
        <taxon>Cytophagia</taxon>
        <taxon>Cytophagales</taxon>
        <taxon>Hymenobacteraceae</taxon>
        <taxon>Hymenobacter</taxon>
    </lineage>
</organism>
<comment type="caution">
    <text evidence="3">The sequence shown here is derived from an EMBL/GenBank/DDBJ whole genome shotgun (WGS) entry which is preliminary data.</text>
</comment>
<dbReference type="RefSeq" id="WP_208178692.1">
    <property type="nucleotide sequence ID" value="NZ_JAGETZ010000023.1"/>
</dbReference>
<feature type="domain" description="AraC-type transcription regulator ligand-binding" evidence="2">
    <location>
        <begin position="2"/>
        <end position="65"/>
    </location>
</feature>
<proteinExistence type="predicted"/>
<sequence length="65" mass="6933">MDALSDVLALLKIRSYLYGGFAAGGEWCLSFGPHLGSLKFYAVVKGACWLAVEGVAEPLWVQAGE</sequence>
<name>A0ABS3QPB5_9BACT</name>
<evidence type="ECO:0000256" key="1">
    <source>
        <dbReference type="ARBA" id="ARBA00023125"/>
    </source>
</evidence>
<dbReference type="Proteomes" id="UP000664369">
    <property type="component" value="Unassembled WGS sequence"/>
</dbReference>